<reference evidence="1 2" key="1">
    <citation type="submission" date="2019-01" db="EMBL/GenBank/DDBJ databases">
        <title>Colonization of the human gut by bovine bacteria present in Parmesan cheese.</title>
        <authorList>
            <person name="Lugli G.A."/>
            <person name="Milani C."/>
        </authorList>
    </citation>
    <scope>NUCLEOTIDE SEQUENCE [LARGE SCALE GENOMIC DNA]</scope>
    <source>
        <strain evidence="1 2">LDELB18P1</strain>
    </source>
</reference>
<gene>
    <name evidence="1" type="ORF">LDELB18P1_1407</name>
</gene>
<dbReference type="Proteomes" id="UP000292818">
    <property type="component" value="Unassembled WGS sequence"/>
</dbReference>
<dbReference type="EMBL" id="SETJ01000059">
    <property type="protein sequence ID" value="RZM16024.1"/>
    <property type="molecule type" value="Genomic_DNA"/>
</dbReference>
<comment type="caution">
    <text evidence="1">The sequence shown here is derived from an EMBL/GenBank/DDBJ whole genome shotgun (WGS) entry which is preliminary data.</text>
</comment>
<evidence type="ECO:0000313" key="2">
    <source>
        <dbReference type="Proteomes" id="UP000292818"/>
    </source>
</evidence>
<proteinExistence type="predicted"/>
<name>A0A4Q7DTD6_9LACO</name>
<accession>A0A4Q7DTD6</accession>
<organism evidence="1 2">
    <name type="scientific">Lactobacillus delbrueckii</name>
    <dbReference type="NCBI Taxonomy" id="1584"/>
    <lineage>
        <taxon>Bacteria</taxon>
        <taxon>Bacillati</taxon>
        <taxon>Bacillota</taxon>
        <taxon>Bacilli</taxon>
        <taxon>Lactobacillales</taxon>
        <taxon>Lactobacillaceae</taxon>
        <taxon>Lactobacillus</taxon>
    </lineage>
</organism>
<protein>
    <submittedName>
        <fullName evidence="1">Uncharacterized protein</fullName>
    </submittedName>
</protein>
<dbReference type="AlphaFoldDB" id="A0A4Q7DTD6"/>
<evidence type="ECO:0000313" key="1">
    <source>
        <dbReference type="EMBL" id="RZM16024.1"/>
    </source>
</evidence>
<sequence length="38" mass="4578">MLKLFTKLLTISLALFAFNRYRRPRRQLAVVPAHQRHN</sequence>